<evidence type="ECO:0000256" key="5">
    <source>
        <dbReference type="ARBA" id="ARBA00023242"/>
    </source>
</evidence>
<accession>A0ABR4ALB0</accession>
<dbReference type="PANTHER" id="PTHR47338:SF20">
    <property type="entry name" value="ZN(II)2CYS6 TRANSCRIPTION FACTOR (EUROFUNG)"/>
    <property type="match status" value="1"/>
</dbReference>
<evidence type="ECO:0000256" key="3">
    <source>
        <dbReference type="ARBA" id="ARBA00023015"/>
    </source>
</evidence>
<dbReference type="Proteomes" id="UP001590951">
    <property type="component" value="Unassembled WGS sequence"/>
</dbReference>
<dbReference type="InterPro" id="IPR050815">
    <property type="entry name" value="TF_fung"/>
</dbReference>
<feature type="domain" description="Zn(2)-C6 fungal-type" evidence="7">
    <location>
        <begin position="39"/>
        <end position="69"/>
    </location>
</feature>
<dbReference type="InterPro" id="IPR036864">
    <property type="entry name" value="Zn2-C6_fun-type_DNA-bd_sf"/>
</dbReference>
<keyword evidence="4" id="KW-0804">Transcription</keyword>
<keyword evidence="5" id="KW-0539">Nucleus</keyword>
<evidence type="ECO:0000256" key="4">
    <source>
        <dbReference type="ARBA" id="ARBA00023163"/>
    </source>
</evidence>
<dbReference type="EMBL" id="JBHFEH010000115">
    <property type="protein sequence ID" value="KAL2046544.1"/>
    <property type="molecule type" value="Genomic_DNA"/>
</dbReference>
<dbReference type="CDD" id="cd12148">
    <property type="entry name" value="fungal_TF_MHR"/>
    <property type="match status" value="1"/>
</dbReference>
<dbReference type="CDD" id="cd00067">
    <property type="entry name" value="GAL4"/>
    <property type="match status" value="1"/>
</dbReference>
<dbReference type="InterPro" id="IPR001138">
    <property type="entry name" value="Zn2Cys6_DnaBD"/>
</dbReference>
<keyword evidence="2" id="KW-0479">Metal-binding</keyword>
<proteinExistence type="predicted"/>
<evidence type="ECO:0000313" key="8">
    <source>
        <dbReference type="EMBL" id="KAL2046544.1"/>
    </source>
</evidence>
<dbReference type="PANTHER" id="PTHR47338">
    <property type="entry name" value="ZN(II)2CYS6 TRANSCRIPTION FACTOR (EUROFUNG)-RELATED"/>
    <property type="match status" value="1"/>
</dbReference>
<keyword evidence="3" id="KW-0805">Transcription regulation</keyword>
<dbReference type="SMART" id="SM00066">
    <property type="entry name" value="GAL4"/>
    <property type="match status" value="1"/>
</dbReference>
<evidence type="ECO:0000313" key="9">
    <source>
        <dbReference type="Proteomes" id="UP001590951"/>
    </source>
</evidence>
<reference evidence="8 9" key="1">
    <citation type="submission" date="2024-09" db="EMBL/GenBank/DDBJ databases">
        <title>Rethinking Asexuality: The Enigmatic Case of Functional Sexual Genes in Lepraria (Stereocaulaceae).</title>
        <authorList>
            <person name="Doellman M."/>
            <person name="Sun Y."/>
            <person name="Barcenas-Pena A."/>
            <person name="Lumbsch H.T."/>
            <person name="Grewe F."/>
        </authorList>
    </citation>
    <scope>NUCLEOTIDE SEQUENCE [LARGE SCALE GENOMIC DNA]</scope>
    <source>
        <strain evidence="8 9">Grewe 0041</strain>
    </source>
</reference>
<feature type="region of interest" description="Disordered" evidence="6">
    <location>
        <begin position="1"/>
        <end position="35"/>
    </location>
</feature>
<organism evidence="8 9">
    <name type="scientific">Lepraria finkii</name>
    <dbReference type="NCBI Taxonomy" id="1340010"/>
    <lineage>
        <taxon>Eukaryota</taxon>
        <taxon>Fungi</taxon>
        <taxon>Dikarya</taxon>
        <taxon>Ascomycota</taxon>
        <taxon>Pezizomycotina</taxon>
        <taxon>Lecanoromycetes</taxon>
        <taxon>OSLEUM clade</taxon>
        <taxon>Lecanoromycetidae</taxon>
        <taxon>Lecanorales</taxon>
        <taxon>Lecanorineae</taxon>
        <taxon>Stereocaulaceae</taxon>
        <taxon>Lepraria</taxon>
    </lineage>
</organism>
<sequence length="533" mass="58900">MAATPTQLATPPATSTAPDLAATSPAPSSPPPPVLASHACNTCRSRKKGCDKLLPTCGYCSRRSLSCRYLALVPDRKEDSSLPSSLRLDDTLPLDHVGPAASQASQITSIHGSAQSSLVFVDSILEAIPLRLSGLQRSGEPLGLDHVLRSQVDRLTRARGYYLDDITSRYFQGMHKWLPVISRNKFHAEFINNQIPWPADFSILLLAMFLVVWQPSPESGIDDDRGTLHVVIKMLFAQVQAVLPPSTRLIQAGLLISVFEYAHELKNAALVSITSCAKMAYIMRPNAHTSGEARSETREERNLWWGLVIYESIIIVYSCSAFSTEFPSMKDDLPSEYEVLDQTPDTIHSEYKSLANWSNKTVGSFGRSAQATFLLSRTIASMKIDDLKARHAVSSDIDTQLQQFLSIVLEQGGGICGPYCGAVAITLKALFILHQSLLDQAISDGDVGGFKKSSLAALDSMMRMVIDIASSFNQNLPVLDLELYPPMCLHLVRWIMYNFLGTNSLRDEVGGHNFQELSKMLYYLNNRWKIIDD</sequence>
<dbReference type="SUPFAM" id="SSF57701">
    <property type="entry name" value="Zn2/Cys6 DNA-binding domain"/>
    <property type="match status" value="1"/>
</dbReference>
<dbReference type="PROSITE" id="PS50048">
    <property type="entry name" value="ZN2_CY6_FUNGAL_2"/>
    <property type="match status" value="1"/>
</dbReference>
<keyword evidence="9" id="KW-1185">Reference proteome</keyword>
<comment type="caution">
    <text evidence="8">The sequence shown here is derived from an EMBL/GenBank/DDBJ whole genome shotgun (WGS) entry which is preliminary data.</text>
</comment>
<evidence type="ECO:0000259" key="7">
    <source>
        <dbReference type="PROSITE" id="PS50048"/>
    </source>
</evidence>
<dbReference type="Pfam" id="PF00172">
    <property type="entry name" value="Zn_clus"/>
    <property type="match status" value="1"/>
</dbReference>
<protein>
    <recommendedName>
        <fullName evidence="7">Zn(2)-C6 fungal-type domain-containing protein</fullName>
    </recommendedName>
</protein>
<name>A0ABR4ALB0_9LECA</name>
<gene>
    <name evidence="8" type="ORF">ABVK25_011759</name>
</gene>
<feature type="compositionally biased region" description="Low complexity" evidence="6">
    <location>
        <begin position="1"/>
        <end position="26"/>
    </location>
</feature>
<comment type="subcellular location">
    <subcellularLocation>
        <location evidence="1">Nucleus</location>
    </subcellularLocation>
</comment>
<evidence type="ECO:0000256" key="1">
    <source>
        <dbReference type="ARBA" id="ARBA00004123"/>
    </source>
</evidence>
<dbReference type="PROSITE" id="PS00463">
    <property type="entry name" value="ZN2_CY6_FUNGAL_1"/>
    <property type="match status" value="1"/>
</dbReference>
<dbReference type="Gene3D" id="4.10.240.10">
    <property type="entry name" value="Zn(2)-C6 fungal-type DNA-binding domain"/>
    <property type="match status" value="1"/>
</dbReference>
<evidence type="ECO:0000256" key="6">
    <source>
        <dbReference type="SAM" id="MobiDB-lite"/>
    </source>
</evidence>
<evidence type="ECO:0000256" key="2">
    <source>
        <dbReference type="ARBA" id="ARBA00022723"/>
    </source>
</evidence>